<dbReference type="PANTHER" id="PTHR12786">
    <property type="entry name" value="SPLICING FACTOR SF3A-RELATED"/>
    <property type="match status" value="1"/>
</dbReference>
<comment type="similarity">
    <text evidence="3">Belongs to the SDE2 family.</text>
</comment>
<evidence type="ECO:0000256" key="7">
    <source>
        <dbReference type="ARBA" id="ARBA00023242"/>
    </source>
</evidence>
<dbReference type="PANTHER" id="PTHR12786:SF1">
    <property type="entry name" value="SPLICING REGULATOR SDE2"/>
    <property type="match status" value="1"/>
</dbReference>
<keyword evidence="4" id="KW-0963">Cytoplasm</keyword>
<proteinExistence type="inferred from homology"/>
<feature type="compositionally biased region" description="Basic and acidic residues" evidence="9">
    <location>
        <begin position="350"/>
        <end position="370"/>
    </location>
</feature>
<name>A0A0G4GP61_9ALVE</name>
<dbReference type="EMBL" id="CDMZ01001405">
    <property type="protein sequence ID" value="CEM32074.1"/>
    <property type="molecule type" value="Genomic_DNA"/>
</dbReference>
<dbReference type="InterPro" id="IPR051421">
    <property type="entry name" value="RNA_Proc_DNA_Dmg_Regulator"/>
</dbReference>
<reference evidence="11" key="1">
    <citation type="submission" date="2014-11" db="EMBL/GenBank/DDBJ databases">
        <authorList>
            <person name="Otto D Thomas"/>
            <person name="Naeem Raeece"/>
        </authorList>
    </citation>
    <scope>NUCLEOTIDE SEQUENCE</scope>
</reference>
<protein>
    <recommendedName>
        <fullName evidence="10">SDE2-like domain-containing protein</fullName>
    </recommendedName>
</protein>
<evidence type="ECO:0000256" key="6">
    <source>
        <dbReference type="ARBA" id="ARBA00023187"/>
    </source>
</evidence>
<sequence length="417" mass="45350">MRGFNVLLSSNGQTFCAFLPCALEQKTLPSEELFAFAEDVCGVPSVLQRLVLNGKTEVLPETILSLHDVCGHENQFGERSEHCVTLKVLLRLRGGKGGFGSLLRAQRHGQRKKTKNLDACRDIHGRRLRHAKVVERLKEWLQRKKEEDEIVKALTEGLADAGKGGKEAWRPDVRLEESYINEMKERASRMGSLVRAGMQAEKDRIEALSKALNRPTGFVIIPETGDKQGAPAAELKEKEGERGPPSKYKKTFFEETLGDSDSEEEDAAEGGAAGVAGKQAVAVFEDEQDEMVHAALEDDSEDENSEIDAYFDEKGEVDEQRISSFFEQEGGGGIDAERVKLFVQADVNSKKIDELQEKRQTRGQAKKKDASSSSSSSSSSSKDPQPAAAAAASAPASKGGKNTGSAGGVGAQGKRKR</sequence>
<dbReference type="Pfam" id="PF22782">
    <property type="entry name" value="SDE2"/>
    <property type="match status" value="1"/>
</dbReference>
<feature type="compositionally biased region" description="Acidic residues" evidence="9">
    <location>
        <begin position="256"/>
        <end position="268"/>
    </location>
</feature>
<dbReference type="GO" id="GO:0005634">
    <property type="term" value="C:nucleus"/>
    <property type="evidence" value="ECO:0007669"/>
    <property type="project" value="UniProtKB-SubCell"/>
</dbReference>
<dbReference type="GO" id="GO:0005737">
    <property type="term" value="C:cytoplasm"/>
    <property type="evidence" value="ECO:0007669"/>
    <property type="project" value="UniProtKB-SubCell"/>
</dbReference>
<comment type="subcellular location">
    <subcellularLocation>
        <location evidence="2">Cytoplasm</location>
    </subcellularLocation>
    <subcellularLocation>
        <location evidence="1">Nucleus</location>
    </subcellularLocation>
</comment>
<evidence type="ECO:0000256" key="1">
    <source>
        <dbReference type="ARBA" id="ARBA00004123"/>
    </source>
</evidence>
<keyword evidence="6" id="KW-0508">mRNA splicing</keyword>
<dbReference type="InterPro" id="IPR053822">
    <property type="entry name" value="SDE2-like_dom"/>
</dbReference>
<keyword evidence="8" id="KW-0131">Cell cycle</keyword>
<feature type="compositionally biased region" description="Gly residues" evidence="9">
    <location>
        <begin position="401"/>
        <end position="411"/>
    </location>
</feature>
<feature type="compositionally biased region" description="Basic and acidic residues" evidence="9">
    <location>
        <begin position="311"/>
        <end position="321"/>
    </location>
</feature>
<feature type="compositionally biased region" description="Basic and acidic residues" evidence="9">
    <location>
        <begin position="234"/>
        <end position="244"/>
    </location>
</feature>
<dbReference type="GO" id="GO:0008380">
    <property type="term" value="P:RNA splicing"/>
    <property type="evidence" value="ECO:0007669"/>
    <property type="project" value="UniProtKB-KW"/>
</dbReference>
<evidence type="ECO:0000256" key="4">
    <source>
        <dbReference type="ARBA" id="ARBA00022490"/>
    </source>
</evidence>
<evidence type="ECO:0000256" key="8">
    <source>
        <dbReference type="ARBA" id="ARBA00023306"/>
    </source>
</evidence>
<organism evidence="11">
    <name type="scientific">Chromera velia CCMP2878</name>
    <dbReference type="NCBI Taxonomy" id="1169474"/>
    <lineage>
        <taxon>Eukaryota</taxon>
        <taxon>Sar</taxon>
        <taxon>Alveolata</taxon>
        <taxon>Colpodellida</taxon>
        <taxon>Chromeraceae</taxon>
        <taxon>Chromera</taxon>
    </lineage>
</organism>
<gene>
    <name evidence="11" type="ORF">Cvel_22759</name>
</gene>
<accession>A0A0G4GP61</accession>
<evidence type="ECO:0000313" key="11">
    <source>
        <dbReference type="EMBL" id="CEM32074.1"/>
    </source>
</evidence>
<keyword evidence="5" id="KW-0507">mRNA processing</keyword>
<evidence type="ECO:0000256" key="5">
    <source>
        <dbReference type="ARBA" id="ARBA00022664"/>
    </source>
</evidence>
<evidence type="ECO:0000256" key="3">
    <source>
        <dbReference type="ARBA" id="ARBA00008726"/>
    </source>
</evidence>
<dbReference type="VEuPathDB" id="CryptoDB:Cvel_22759"/>
<feature type="domain" description="SDE2-like" evidence="10">
    <location>
        <begin position="94"/>
        <end position="189"/>
    </location>
</feature>
<keyword evidence="7" id="KW-0539">Nucleus</keyword>
<dbReference type="AlphaFoldDB" id="A0A0G4GP61"/>
<dbReference type="GO" id="GO:0006397">
    <property type="term" value="P:mRNA processing"/>
    <property type="evidence" value="ECO:0007669"/>
    <property type="project" value="UniProtKB-KW"/>
</dbReference>
<evidence type="ECO:0000256" key="9">
    <source>
        <dbReference type="SAM" id="MobiDB-lite"/>
    </source>
</evidence>
<feature type="compositionally biased region" description="Acidic residues" evidence="9">
    <location>
        <begin position="297"/>
        <end position="310"/>
    </location>
</feature>
<feature type="compositionally biased region" description="Low complexity" evidence="9">
    <location>
        <begin position="371"/>
        <end position="398"/>
    </location>
</feature>
<feature type="region of interest" description="Disordered" evidence="9">
    <location>
        <begin position="220"/>
        <end position="330"/>
    </location>
</feature>
<evidence type="ECO:0000259" key="10">
    <source>
        <dbReference type="Pfam" id="PF22782"/>
    </source>
</evidence>
<feature type="region of interest" description="Disordered" evidence="9">
    <location>
        <begin position="350"/>
        <end position="417"/>
    </location>
</feature>
<evidence type="ECO:0000256" key="2">
    <source>
        <dbReference type="ARBA" id="ARBA00004496"/>
    </source>
</evidence>